<dbReference type="EMBL" id="LS483499">
    <property type="protein sequence ID" value="SQK72860.1"/>
    <property type="molecule type" value="Genomic_DNA"/>
</dbReference>
<dbReference type="Proteomes" id="UP000248758">
    <property type="component" value="Chromosome 1"/>
</dbReference>
<dbReference type="InterPro" id="IPR053156">
    <property type="entry name" value="T6SS_TssM-like"/>
</dbReference>
<reference evidence="4 5" key="1">
    <citation type="submission" date="2018-06" db="EMBL/GenBank/DDBJ databases">
        <authorList>
            <consortium name="Pathogen Informatics"/>
            <person name="Doyle S."/>
        </authorList>
    </citation>
    <scope>NUCLEOTIDE SEQUENCE [LARGE SCALE GENOMIC DNA]</scope>
    <source>
        <strain evidence="4 5">NCTC11468</strain>
    </source>
</reference>
<sequence>MNSLVQRIESDINIRLLKEYDPQDRKRMYGFPGDLAVLVQNLQQFLQTLFFPSRYDDTGNSSALRGVYFTSCYPGTPRRFTNPKTVIRQWADYVNPPAAPVTVPEAEVIRQQEPGHPFFLHQLFCELIIRDQSLAAKRSLTVSGPVIQHWLKHSMLLLLLAMLSYGLFRSYHNNAAYLQTITGKTVALREAQERFIRLDPTARPPELPPLLAGFRNLPVSPGLDLTDPGVNWRYGLFTGTRIARASESLYRWMLHETLLPFIRQYATRQLTLALAERSPETVYVSLRRYLMVYGIIPADLPFLTRDLSGLWPAATQLSVTPGDLTVTPHLTTLFSQPQSQLREPADEALIRRARALLAREDTPARIYLRLKNGLSVDAPPPLDLRQMAEDSSRPLFELQAEAPVSAIPGLFTQAGYQQVKKKILLQLNTLAGEDKVVMGNLSEKNNRNASPQRMLPAPVRLYNAVMERYLSEYTRTWQHYLAEIRLRRSALTGHPARPEYRQAAERLGQLAAIDSPLFTLLQRSVAETTLAGYPVADSEKKPITADVAGIRQGLEAYRADRQSVLRRQVDNHFRPLRYFVRGGGEAVQAAENCQTDTPLCQLRAQLEELQALLSAQRTESDKASPEAIAEFIAELLARSSGWPLPVRNMVRPLLEQIAADNRQAATARTTAGIAAGPAAYCRTVLAGRYPFVQTAREVSREDFVRFFTGEESAGVYFEQNLAGKTVMTGSPWHFKDSAPADSENRSLQMFSSARQIRQAFFPGGATQMSLPLKVSVPWLSPDFSRLELRTASQRLSYTHGPVRQTAINWPAAGDDPSITLSLTSAKTGEVRTRRFTGPWALFRWLDSAQQLRVTLTGEVAADFGTGDGSSAATLQIAGLAFHGEPLVTLLRRFTCP</sequence>
<evidence type="ECO:0000313" key="5">
    <source>
        <dbReference type="Proteomes" id="UP000248758"/>
    </source>
</evidence>
<evidence type="ECO:0000259" key="2">
    <source>
        <dbReference type="Pfam" id="PF06761"/>
    </source>
</evidence>
<protein>
    <submittedName>
        <fullName evidence="4">Uncharacterized protein conserved in bacteria</fullName>
    </submittedName>
</protein>
<dbReference type="InterPro" id="IPR010623">
    <property type="entry name" value="IcmF_C"/>
</dbReference>
<dbReference type="Pfam" id="PF06744">
    <property type="entry name" value="IcmF_C"/>
    <property type="match status" value="1"/>
</dbReference>
<feature type="domain" description="Type VI secretion system component TssM1 N-terminal" evidence="3">
    <location>
        <begin position="1"/>
        <end position="138"/>
    </location>
</feature>
<dbReference type="InterPro" id="IPR017731">
    <property type="entry name" value="TssM1-like"/>
</dbReference>
<feature type="domain" description="IcmF-related" evidence="2">
    <location>
        <begin position="209"/>
        <end position="529"/>
    </location>
</feature>
<dbReference type="InterPro" id="IPR025743">
    <property type="entry name" value="TssM1_N"/>
</dbReference>
<gene>
    <name evidence="4" type="ORF">NCTC11468_00957</name>
</gene>
<name>A0A2X5PHD9_9GAMM</name>
<dbReference type="AlphaFoldDB" id="A0A2X5PHD9"/>
<dbReference type="NCBIfam" id="TIGR03348">
    <property type="entry name" value="VI_IcmF"/>
    <property type="match status" value="1"/>
</dbReference>
<dbReference type="PANTHER" id="PTHR36153:SF1">
    <property type="entry name" value="TYPE VI SECRETION SYSTEM COMPONENT TSSM1"/>
    <property type="match status" value="1"/>
</dbReference>
<organism evidence="4 5">
    <name type="scientific">Tatumella ptyseos</name>
    <dbReference type="NCBI Taxonomy" id="82987"/>
    <lineage>
        <taxon>Bacteria</taxon>
        <taxon>Pseudomonadati</taxon>
        <taxon>Pseudomonadota</taxon>
        <taxon>Gammaproteobacteria</taxon>
        <taxon>Enterobacterales</taxon>
        <taxon>Erwiniaceae</taxon>
        <taxon>Tatumella</taxon>
    </lineage>
</organism>
<dbReference type="PANTHER" id="PTHR36153">
    <property type="entry name" value="INNER MEMBRANE PROTEIN-RELATED"/>
    <property type="match status" value="1"/>
</dbReference>
<accession>A0A2X5PHD9</accession>
<evidence type="ECO:0000313" key="4">
    <source>
        <dbReference type="EMBL" id="SQK72860.1"/>
    </source>
</evidence>
<dbReference type="InterPro" id="IPR009612">
    <property type="entry name" value="IcmF-rel"/>
</dbReference>
<evidence type="ECO:0000259" key="1">
    <source>
        <dbReference type="Pfam" id="PF06744"/>
    </source>
</evidence>
<dbReference type="Pfam" id="PF06761">
    <property type="entry name" value="IcmF-related"/>
    <property type="match status" value="1"/>
</dbReference>
<dbReference type="KEGG" id="tpty:NCTC11468_00957"/>
<evidence type="ECO:0000259" key="3">
    <source>
        <dbReference type="Pfam" id="PF14331"/>
    </source>
</evidence>
<feature type="domain" description="Type VI secretion system IcmF C-terminal" evidence="1">
    <location>
        <begin position="775"/>
        <end position="875"/>
    </location>
</feature>
<proteinExistence type="predicted"/>
<dbReference type="Pfam" id="PF14331">
    <property type="entry name" value="IcmF-related_N"/>
    <property type="match status" value="1"/>
</dbReference>